<accession>A0A9P9DWP3</accession>
<name>A0A9P9DWP3_9HYPO</name>
<dbReference type="Proteomes" id="UP000717696">
    <property type="component" value="Unassembled WGS sequence"/>
</dbReference>
<keyword evidence="2" id="KW-1185">Reference proteome</keyword>
<dbReference type="EMBL" id="JAGMUU010000023">
    <property type="protein sequence ID" value="KAH7126434.1"/>
    <property type="molecule type" value="Genomic_DNA"/>
</dbReference>
<dbReference type="OrthoDB" id="5067270at2759"/>
<sequence length="372" mass="41223">MGNDEKVAFLRIGYTPNGYPLRVQGYIADLALAGDNISLTLRGPKTITTRNDDDHPGSVMAGNPVYDYQAGEIVWSCHGGPHSESPYNIINVWRLGAHFSLESIEHTPLKANYLSASSLILDNGGIASVGVAQKALLDDNAPATIASARRMETNKWTAFPFNTTSTASVGNGVQLFKPAQQELKYIFYFRVERPSSNIIHIDMVKDNKFSLLPTNDSIQWEHIEVDLGFEIHGRYTAIVLHDMEQNKNRLYIFEAHSMHQGICYAYIPLRNDGSIDAPDGKLKASGKQNLKSRVGPLKVLESGGRLILLGEEWTGSQTKDRIFGHSGTIKKNGSAPDANEWTNVEVGFETSQDWHDDKRFSYSAVIVPGDYH</sequence>
<protein>
    <submittedName>
        <fullName evidence="1">Uncharacterized protein</fullName>
    </submittedName>
</protein>
<comment type="caution">
    <text evidence="1">The sequence shown here is derived from an EMBL/GenBank/DDBJ whole genome shotgun (WGS) entry which is preliminary data.</text>
</comment>
<dbReference type="AlphaFoldDB" id="A0A9P9DWP3"/>
<reference evidence="1" key="1">
    <citation type="journal article" date="2021" name="Nat. Commun.">
        <title>Genetic determinants of endophytism in the Arabidopsis root mycobiome.</title>
        <authorList>
            <person name="Mesny F."/>
            <person name="Miyauchi S."/>
            <person name="Thiergart T."/>
            <person name="Pickel B."/>
            <person name="Atanasova L."/>
            <person name="Karlsson M."/>
            <person name="Huettel B."/>
            <person name="Barry K.W."/>
            <person name="Haridas S."/>
            <person name="Chen C."/>
            <person name="Bauer D."/>
            <person name="Andreopoulos W."/>
            <person name="Pangilinan J."/>
            <person name="LaButti K."/>
            <person name="Riley R."/>
            <person name="Lipzen A."/>
            <person name="Clum A."/>
            <person name="Drula E."/>
            <person name="Henrissat B."/>
            <person name="Kohler A."/>
            <person name="Grigoriev I.V."/>
            <person name="Martin F.M."/>
            <person name="Hacquard S."/>
        </authorList>
    </citation>
    <scope>NUCLEOTIDE SEQUENCE</scope>
    <source>
        <strain evidence="1">MPI-CAGE-AT-0021</strain>
    </source>
</reference>
<organism evidence="1 2">
    <name type="scientific">Dactylonectria estremocensis</name>
    <dbReference type="NCBI Taxonomy" id="1079267"/>
    <lineage>
        <taxon>Eukaryota</taxon>
        <taxon>Fungi</taxon>
        <taxon>Dikarya</taxon>
        <taxon>Ascomycota</taxon>
        <taxon>Pezizomycotina</taxon>
        <taxon>Sordariomycetes</taxon>
        <taxon>Hypocreomycetidae</taxon>
        <taxon>Hypocreales</taxon>
        <taxon>Nectriaceae</taxon>
        <taxon>Dactylonectria</taxon>
    </lineage>
</organism>
<gene>
    <name evidence="1" type="ORF">B0J13DRAFT_565491</name>
</gene>
<evidence type="ECO:0000313" key="1">
    <source>
        <dbReference type="EMBL" id="KAH7126434.1"/>
    </source>
</evidence>
<proteinExistence type="predicted"/>
<evidence type="ECO:0000313" key="2">
    <source>
        <dbReference type="Proteomes" id="UP000717696"/>
    </source>
</evidence>